<gene>
    <name evidence="1" type="ORF">Aam_243_003</name>
</gene>
<dbReference type="RefSeq" id="WP_048880688.1">
    <property type="nucleotide sequence ID" value="NZ_BANC01000235.1"/>
</dbReference>
<organism evidence="1 2">
    <name type="scientific">Acidocella aminolytica 101 = DSM 11237</name>
    <dbReference type="NCBI Taxonomy" id="1120923"/>
    <lineage>
        <taxon>Bacteria</taxon>
        <taxon>Pseudomonadati</taxon>
        <taxon>Pseudomonadota</taxon>
        <taxon>Alphaproteobacteria</taxon>
        <taxon>Acetobacterales</taxon>
        <taxon>Acidocellaceae</taxon>
        <taxon>Acidocella</taxon>
    </lineage>
</organism>
<dbReference type="OrthoDB" id="7472639at2"/>
<comment type="caution">
    <text evidence="1">The sequence shown here is derived from an EMBL/GenBank/DDBJ whole genome shotgun (WGS) entry which is preliminary data.</text>
</comment>
<sequence length="167" mass="18118">MADYFSPTVIPEIIPNGDMTKLELLLLSHMFDADTDGDGTYFHSWQGPSDLILVDRAELSAALHAAYGSDSQVRGYVEEKLKTATSDDASVELDMSGVSWEVILQDIVRRSAKLRYITVTTAFTCSKMRADGFGGMALFITADAIKACSTTEFLSDCLADIAGQEDG</sequence>
<reference evidence="1 2" key="1">
    <citation type="submission" date="2012-11" db="EMBL/GenBank/DDBJ databases">
        <title>Whole genome sequence of Acidocella aminolytica 101 = DSM 11237.</title>
        <authorList>
            <person name="Azuma Y."/>
            <person name="Higashiura N."/>
            <person name="Hirakawa H."/>
            <person name="Matsushita K."/>
        </authorList>
    </citation>
    <scope>NUCLEOTIDE SEQUENCE [LARGE SCALE GENOMIC DNA]</scope>
    <source>
        <strain evidence="2">101 / DSM 11237</strain>
    </source>
</reference>
<accession>A0A0D6PKE6</accession>
<evidence type="ECO:0000313" key="1">
    <source>
        <dbReference type="EMBL" id="GAN82275.1"/>
    </source>
</evidence>
<evidence type="ECO:0000313" key="2">
    <source>
        <dbReference type="Proteomes" id="UP000032668"/>
    </source>
</evidence>
<proteinExistence type="predicted"/>
<protein>
    <submittedName>
        <fullName evidence="1">Uncharacterized protein</fullName>
    </submittedName>
</protein>
<dbReference type="AlphaFoldDB" id="A0A0D6PKE6"/>
<dbReference type="Proteomes" id="UP000032668">
    <property type="component" value="Unassembled WGS sequence"/>
</dbReference>
<keyword evidence="2" id="KW-1185">Reference proteome</keyword>
<dbReference type="EMBL" id="BANC01000235">
    <property type="protein sequence ID" value="GAN82275.1"/>
    <property type="molecule type" value="Genomic_DNA"/>
</dbReference>
<name>A0A0D6PKE6_9PROT</name>